<name>A0A062VPQ9_9PROT</name>
<dbReference type="PROSITE" id="PS51257">
    <property type="entry name" value="PROKAR_LIPOPROTEIN"/>
    <property type="match status" value="1"/>
</dbReference>
<dbReference type="eggNOG" id="COG3218">
    <property type="taxonomic scope" value="Bacteria"/>
</dbReference>
<proteinExistence type="predicted"/>
<evidence type="ECO:0000259" key="2">
    <source>
        <dbReference type="Pfam" id="PF03886"/>
    </source>
</evidence>
<protein>
    <submittedName>
        <fullName evidence="3">Putative lipoprotein</fullName>
    </submittedName>
</protein>
<dbReference type="EMBL" id="ARYM01000002">
    <property type="protein sequence ID" value="KDA00271.1"/>
    <property type="molecule type" value="Genomic_DNA"/>
</dbReference>
<feature type="chain" id="PRO_5001619294" evidence="1">
    <location>
        <begin position="19"/>
        <end position="192"/>
    </location>
</feature>
<evidence type="ECO:0000313" key="4">
    <source>
        <dbReference type="Proteomes" id="UP000027100"/>
    </source>
</evidence>
<keyword evidence="4" id="KW-1185">Reference proteome</keyword>
<feature type="domain" description="ABC-type transport auxiliary lipoprotein component" evidence="2">
    <location>
        <begin position="43"/>
        <end position="181"/>
    </location>
</feature>
<dbReference type="Proteomes" id="UP000027100">
    <property type="component" value="Unassembled WGS sequence"/>
</dbReference>
<evidence type="ECO:0000313" key="3">
    <source>
        <dbReference type="EMBL" id="KDA00271.1"/>
    </source>
</evidence>
<dbReference type="STRING" id="1280954.HPO_02617"/>
<reference evidence="3 4" key="1">
    <citation type="journal article" date="2014" name="Antonie Van Leeuwenhoek">
        <title>Hyphomonas beringensis sp. nov. and Hyphomonas chukchiensis sp. nov., isolated from surface seawater of the Bering Sea and Chukchi Sea.</title>
        <authorList>
            <person name="Li C."/>
            <person name="Lai Q."/>
            <person name="Li G."/>
            <person name="Dong C."/>
            <person name="Wang J."/>
            <person name="Liao Y."/>
            <person name="Shao Z."/>
        </authorList>
    </citation>
    <scope>NUCLEOTIDE SEQUENCE [LARGE SCALE GENOMIC DNA]</scope>
    <source>
        <strain evidence="3 4">PS728</strain>
    </source>
</reference>
<accession>A0A062VPQ9</accession>
<dbReference type="RefSeq" id="WP_035594076.1">
    <property type="nucleotide sequence ID" value="NZ_ARYM01000002.1"/>
</dbReference>
<sequence>MFRPLILAAAALSLGACASVIPQRDPADALYRLSPLDPAYELAASVTVREPEASRLLAGRSIAAEDETGAMRYVRSVQWTDRATSLMQEALLDLLSGEGANVALPAQAGAFTDFEFSWRISDLTLKGDAARCRLEGTILRGKERSVFRQTSIATSATARGRTDAARAEALVQAGQACAREAAAFIADATRQP</sequence>
<organism evidence="3 4">
    <name type="scientific">Hyphomonas polymorpha PS728</name>
    <dbReference type="NCBI Taxonomy" id="1280954"/>
    <lineage>
        <taxon>Bacteria</taxon>
        <taxon>Pseudomonadati</taxon>
        <taxon>Pseudomonadota</taxon>
        <taxon>Alphaproteobacteria</taxon>
        <taxon>Hyphomonadales</taxon>
        <taxon>Hyphomonadaceae</taxon>
        <taxon>Hyphomonas</taxon>
    </lineage>
</organism>
<dbReference type="InterPro" id="IPR005586">
    <property type="entry name" value="ABC_trans_aux"/>
</dbReference>
<evidence type="ECO:0000256" key="1">
    <source>
        <dbReference type="SAM" id="SignalP"/>
    </source>
</evidence>
<gene>
    <name evidence="3" type="ORF">HPO_02617</name>
</gene>
<keyword evidence="3" id="KW-0449">Lipoprotein</keyword>
<comment type="caution">
    <text evidence="3">The sequence shown here is derived from an EMBL/GenBank/DDBJ whole genome shotgun (WGS) entry which is preliminary data.</text>
</comment>
<dbReference type="Gene3D" id="3.40.50.10610">
    <property type="entry name" value="ABC-type transport auxiliary lipoprotein component"/>
    <property type="match status" value="1"/>
</dbReference>
<keyword evidence="1" id="KW-0732">Signal</keyword>
<dbReference type="AlphaFoldDB" id="A0A062VPQ9"/>
<dbReference type="Pfam" id="PF03886">
    <property type="entry name" value="ABC_trans_aux"/>
    <property type="match status" value="1"/>
</dbReference>
<feature type="signal peptide" evidence="1">
    <location>
        <begin position="1"/>
        <end position="18"/>
    </location>
</feature>
<dbReference type="OrthoDB" id="7618596at2"/>
<dbReference type="SUPFAM" id="SSF159594">
    <property type="entry name" value="XCC0632-like"/>
    <property type="match status" value="1"/>
</dbReference>
<dbReference type="PATRIC" id="fig|1280954.3.peg.535"/>